<name>A0A7D9ICH5_PARCT</name>
<evidence type="ECO:0000256" key="1">
    <source>
        <dbReference type="SAM" id="MobiDB-lite"/>
    </source>
</evidence>
<dbReference type="GO" id="GO:0016301">
    <property type="term" value="F:kinase activity"/>
    <property type="evidence" value="ECO:0007669"/>
    <property type="project" value="UniProtKB-KW"/>
</dbReference>
<organism evidence="2 3">
    <name type="scientific">Paramuricea clavata</name>
    <name type="common">Red gorgonian</name>
    <name type="synonym">Violescent sea-whip</name>
    <dbReference type="NCBI Taxonomy" id="317549"/>
    <lineage>
        <taxon>Eukaryota</taxon>
        <taxon>Metazoa</taxon>
        <taxon>Cnidaria</taxon>
        <taxon>Anthozoa</taxon>
        <taxon>Octocorallia</taxon>
        <taxon>Malacalcyonacea</taxon>
        <taxon>Plexauridae</taxon>
        <taxon>Paramuricea</taxon>
    </lineage>
</organism>
<dbReference type="EMBL" id="CACRXK020004328">
    <property type="protein sequence ID" value="CAB4002354.1"/>
    <property type="molecule type" value="Genomic_DNA"/>
</dbReference>
<dbReference type="Proteomes" id="UP001152795">
    <property type="component" value="Unassembled WGS sequence"/>
</dbReference>
<evidence type="ECO:0000313" key="2">
    <source>
        <dbReference type="EMBL" id="CAB4002354.1"/>
    </source>
</evidence>
<keyword evidence="2" id="KW-0808">Transferase</keyword>
<proteinExistence type="predicted"/>
<dbReference type="InterPro" id="IPR007527">
    <property type="entry name" value="Znf_SWIM"/>
</dbReference>
<keyword evidence="3" id="KW-1185">Reference proteome</keyword>
<dbReference type="Pfam" id="PF04434">
    <property type="entry name" value="SWIM"/>
    <property type="match status" value="1"/>
</dbReference>
<keyword evidence="2" id="KW-0418">Kinase</keyword>
<gene>
    <name evidence="2" type="ORF">PACLA_8A073304</name>
</gene>
<reference evidence="2" key="1">
    <citation type="submission" date="2020-04" db="EMBL/GenBank/DDBJ databases">
        <authorList>
            <person name="Alioto T."/>
            <person name="Alioto T."/>
            <person name="Gomez Garrido J."/>
        </authorList>
    </citation>
    <scope>NUCLEOTIDE SEQUENCE</scope>
    <source>
        <strain evidence="2">A484AB</strain>
    </source>
</reference>
<dbReference type="GO" id="GO:0008270">
    <property type="term" value="F:zinc ion binding"/>
    <property type="evidence" value="ECO:0007669"/>
    <property type="project" value="InterPro"/>
</dbReference>
<comment type="caution">
    <text evidence="2">The sequence shown here is derived from an EMBL/GenBank/DDBJ whole genome shotgun (WGS) entry which is preliminary data.</text>
</comment>
<dbReference type="PROSITE" id="PS50966">
    <property type="entry name" value="ZF_SWIM"/>
    <property type="match status" value="1"/>
</dbReference>
<evidence type="ECO:0000313" key="3">
    <source>
        <dbReference type="Proteomes" id="UP001152795"/>
    </source>
</evidence>
<protein>
    <submittedName>
        <fullName evidence="2">Mitogen-activated kinase kinase kinase A</fullName>
    </submittedName>
</protein>
<sequence>MKDIFGSETTKEKGLIDCLSAAEFDAKVLHLKPEWKMCEMEARNTSEPQFSHYFDIYLSHEMKERMILPVRRRVGLGDDFFYDNATESINHRFKVAIRNEKATCNPTGARDLDCTMAEAGEIYYNMLQQTRRNIHRAIIGLGPYRLSDQYALCYTAAPIWNTLSDNEKTSRIRMVDTKYKPATKIATVEAETVSSAVGKSIPDIIIEDDQSSEKSEGKSVLDITIEDDQSSENEVVLLDEQINYRSEASQVTRPTTSGCDTITSDKRKTLAEGGKLSLGDFEKTNLPIIFRGSWSNAEKIVNKQGVGKAPGMKNARVVISTSTSDFHRVTVTNKNCPVKCDCKRFSDLGLCAHIIAVAYNEGKLNEVVRNYKPNISAIVQPSGKAGKKPNQSVRKRKSSTTKGKRSVAEFNDPLAHTDLVNFPDPDNWTVVFVKNTKMRKCYGCGGSVRQDVSVVPPSPWNIVLARREYRAYTPRGKRSIQISAKKEMVYYHPRMKCLREKNTDVTGNRVQVPSDIALDLDDLQRAQLRKEFGIDL</sequence>
<dbReference type="OrthoDB" id="10241593at2759"/>
<feature type="compositionally biased region" description="Basic residues" evidence="1">
    <location>
        <begin position="393"/>
        <end position="405"/>
    </location>
</feature>
<accession>A0A7D9ICH5</accession>
<feature type="region of interest" description="Disordered" evidence="1">
    <location>
        <begin position="379"/>
        <end position="405"/>
    </location>
</feature>
<dbReference type="AlphaFoldDB" id="A0A7D9ICH5"/>